<sequence length="97" mass="10750">MCCARVSAPGAAESHYRAVCRALVAETLELTAFLEQIQRSDTSLPAKDEKAVAECLELGLDVQDWARLWVHVIRQLRDGVQLRAVPDDERQTTLSSA</sequence>
<dbReference type="GO" id="GO:0051295">
    <property type="term" value="P:establishment of meiotic spindle localization"/>
    <property type="evidence" value="ECO:0007669"/>
    <property type="project" value="TreeGrafter"/>
</dbReference>
<dbReference type="GO" id="GO:0036089">
    <property type="term" value="P:cleavage furrow formation"/>
    <property type="evidence" value="ECO:0007669"/>
    <property type="project" value="TreeGrafter"/>
</dbReference>
<keyword evidence="7" id="KW-0963">Cytoplasm</keyword>
<dbReference type="GO" id="GO:0051639">
    <property type="term" value="P:actin filament network formation"/>
    <property type="evidence" value="ECO:0007669"/>
    <property type="project" value="TreeGrafter"/>
</dbReference>
<reference evidence="15" key="1">
    <citation type="submission" date="2020-11" db="EMBL/GenBank/DDBJ databases">
        <authorList>
            <person name="Tran Van P."/>
        </authorList>
    </citation>
    <scope>NUCLEOTIDE SEQUENCE</scope>
</reference>
<evidence type="ECO:0000259" key="14">
    <source>
        <dbReference type="PROSITE" id="PS51377"/>
    </source>
</evidence>
<dbReference type="GO" id="GO:0005938">
    <property type="term" value="C:cell cortex"/>
    <property type="evidence" value="ECO:0007669"/>
    <property type="project" value="TreeGrafter"/>
</dbReference>
<accession>A0A7R9R321</accession>
<feature type="non-terminal residue" evidence="15">
    <location>
        <position position="97"/>
    </location>
</feature>
<gene>
    <name evidence="15" type="ORF">ONB1V03_LOCUS23314</name>
</gene>
<keyword evidence="10" id="KW-0472">Membrane</keyword>
<dbReference type="InterPro" id="IPR029901">
    <property type="entry name" value="Spire"/>
</dbReference>
<organism evidence="15">
    <name type="scientific">Oppiella nova</name>
    <dbReference type="NCBI Taxonomy" id="334625"/>
    <lineage>
        <taxon>Eukaryota</taxon>
        <taxon>Metazoa</taxon>
        <taxon>Ecdysozoa</taxon>
        <taxon>Arthropoda</taxon>
        <taxon>Chelicerata</taxon>
        <taxon>Arachnida</taxon>
        <taxon>Acari</taxon>
        <taxon>Acariformes</taxon>
        <taxon>Sarcoptiformes</taxon>
        <taxon>Oribatida</taxon>
        <taxon>Brachypylina</taxon>
        <taxon>Oppioidea</taxon>
        <taxon>Oppiidae</taxon>
        <taxon>Oppiella</taxon>
    </lineage>
</organism>
<comment type="similarity">
    <text evidence="4">Belongs to the spire family.</text>
</comment>
<keyword evidence="11" id="KW-0009">Actin-binding</keyword>
<evidence type="ECO:0000256" key="9">
    <source>
        <dbReference type="ARBA" id="ARBA00022927"/>
    </source>
</evidence>
<dbReference type="AlphaFoldDB" id="A0A7R9R321"/>
<keyword evidence="5" id="KW-0813">Transport</keyword>
<dbReference type="InterPro" id="IPR011019">
    <property type="entry name" value="KIND_dom"/>
</dbReference>
<dbReference type="PANTHER" id="PTHR21345:SF3">
    <property type="entry name" value="PROTEIN SPIRE"/>
    <property type="match status" value="1"/>
</dbReference>
<feature type="domain" description="KIND" evidence="14">
    <location>
        <begin position="1"/>
        <end position="30"/>
    </location>
</feature>
<evidence type="ECO:0000256" key="10">
    <source>
        <dbReference type="ARBA" id="ARBA00023136"/>
    </source>
</evidence>
<protein>
    <recommendedName>
        <fullName evidence="14">KIND domain-containing protein</fullName>
    </recommendedName>
</protein>
<keyword evidence="13" id="KW-0968">Cytoplasmic vesicle</keyword>
<dbReference type="GO" id="GO:0045010">
    <property type="term" value="P:actin nucleation"/>
    <property type="evidence" value="ECO:0007669"/>
    <property type="project" value="InterPro"/>
</dbReference>
<dbReference type="EMBL" id="CAJPVJ010058177">
    <property type="protein sequence ID" value="CAG2183894.1"/>
    <property type="molecule type" value="Genomic_DNA"/>
</dbReference>
<dbReference type="GO" id="GO:0005886">
    <property type="term" value="C:plasma membrane"/>
    <property type="evidence" value="ECO:0007669"/>
    <property type="project" value="UniProtKB-SubCell"/>
</dbReference>
<dbReference type="EMBL" id="OC973002">
    <property type="protein sequence ID" value="CAD7668365.1"/>
    <property type="molecule type" value="Genomic_DNA"/>
</dbReference>
<dbReference type="GO" id="GO:0048193">
    <property type="term" value="P:Golgi vesicle transport"/>
    <property type="evidence" value="ECO:0007669"/>
    <property type="project" value="TreeGrafter"/>
</dbReference>
<keyword evidence="16" id="KW-1185">Reference proteome</keyword>
<evidence type="ECO:0000256" key="13">
    <source>
        <dbReference type="ARBA" id="ARBA00023329"/>
    </source>
</evidence>
<keyword evidence="6" id="KW-1003">Cell membrane</keyword>
<dbReference type="GO" id="GO:0008017">
    <property type="term" value="F:microtubule binding"/>
    <property type="evidence" value="ECO:0007669"/>
    <property type="project" value="TreeGrafter"/>
</dbReference>
<dbReference type="Gene3D" id="1.10.510.10">
    <property type="entry name" value="Transferase(Phosphotransferase) domain 1"/>
    <property type="match status" value="1"/>
</dbReference>
<dbReference type="GO" id="GO:0003779">
    <property type="term" value="F:actin binding"/>
    <property type="evidence" value="ECO:0007669"/>
    <property type="project" value="UniProtKB-KW"/>
</dbReference>
<keyword evidence="8" id="KW-0677">Repeat</keyword>
<evidence type="ECO:0000256" key="3">
    <source>
        <dbReference type="ARBA" id="ARBA00004413"/>
    </source>
</evidence>
<evidence type="ECO:0000256" key="8">
    <source>
        <dbReference type="ARBA" id="ARBA00022737"/>
    </source>
</evidence>
<evidence type="ECO:0000256" key="7">
    <source>
        <dbReference type="ARBA" id="ARBA00022490"/>
    </source>
</evidence>
<keyword evidence="12" id="KW-0206">Cytoskeleton</keyword>
<dbReference type="GO" id="GO:0030041">
    <property type="term" value="P:actin filament polymerization"/>
    <property type="evidence" value="ECO:0007669"/>
    <property type="project" value="TreeGrafter"/>
</dbReference>
<dbReference type="PANTHER" id="PTHR21345">
    <property type="entry name" value="SPIRE"/>
    <property type="match status" value="1"/>
</dbReference>
<proteinExistence type="inferred from homology"/>
<comment type="subcellular location">
    <subcellularLocation>
        <location evidence="3">Cell membrane</location>
        <topology evidence="3">Peripheral membrane protein</topology>
        <orientation evidence="3">Cytoplasmic side</orientation>
    </subcellularLocation>
    <subcellularLocation>
        <location evidence="2">Cytoplasm</location>
        <location evidence="2">Cytoskeleton</location>
    </subcellularLocation>
    <subcellularLocation>
        <location evidence="1">Cytoplasmic vesicle membrane</location>
        <topology evidence="1">Peripheral membrane protein</topology>
        <orientation evidence="1">Cytoplasmic side</orientation>
    </subcellularLocation>
</comment>
<evidence type="ECO:0000313" key="16">
    <source>
        <dbReference type="Proteomes" id="UP000728032"/>
    </source>
</evidence>
<evidence type="ECO:0000256" key="4">
    <source>
        <dbReference type="ARBA" id="ARBA00010956"/>
    </source>
</evidence>
<name>A0A7R9R321_9ACAR</name>
<evidence type="ECO:0000256" key="5">
    <source>
        <dbReference type="ARBA" id="ARBA00022448"/>
    </source>
</evidence>
<evidence type="ECO:0000256" key="2">
    <source>
        <dbReference type="ARBA" id="ARBA00004245"/>
    </source>
</evidence>
<evidence type="ECO:0000256" key="12">
    <source>
        <dbReference type="ARBA" id="ARBA00023212"/>
    </source>
</evidence>
<dbReference type="GO" id="GO:0005856">
    <property type="term" value="C:cytoskeleton"/>
    <property type="evidence" value="ECO:0007669"/>
    <property type="project" value="UniProtKB-SubCell"/>
</dbReference>
<evidence type="ECO:0000313" key="15">
    <source>
        <dbReference type="EMBL" id="CAD7668365.1"/>
    </source>
</evidence>
<evidence type="ECO:0000256" key="6">
    <source>
        <dbReference type="ARBA" id="ARBA00022475"/>
    </source>
</evidence>
<dbReference type="Pfam" id="PF16474">
    <property type="entry name" value="KIND"/>
    <property type="match status" value="1"/>
</dbReference>
<evidence type="ECO:0000256" key="11">
    <source>
        <dbReference type="ARBA" id="ARBA00023203"/>
    </source>
</evidence>
<evidence type="ECO:0000256" key="1">
    <source>
        <dbReference type="ARBA" id="ARBA00004180"/>
    </source>
</evidence>
<keyword evidence="9" id="KW-0653">Protein transport</keyword>
<dbReference type="PROSITE" id="PS51377">
    <property type="entry name" value="KIND"/>
    <property type="match status" value="1"/>
</dbReference>
<dbReference type="OrthoDB" id="10043757at2759"/>
<dbReference type="GO" id="GO:0015031">
    <property type="term" value="P:protein transport"/>
    <property type="evidence" value="ECO:0007669"/>
    <property type="project" value="UniProtKB-KW"/>
</dbReference>
<dbReference type="Proteomes" id="UP000728032">
    <property type="component" value="Unassembled WGS sequence"/>
</dbReference>
<dbReference type="GO" id="GO:0030659">
    <property type="term" value="C:cytoplasmic vesicle membrane"/>
    <property type="evidence" value="ECO:0007669"/>
    <property type="project" value="UniProtKB-SubCell"/>
</dbReference>
<dbReference type="GO" id="GO:0040038">
    <property type="term" value="P:polar body extrusion after meiotic divisions"/>
    <property type="evidence" value="ECO:0007669"/>
    <property type="project" value="TreeGrafter"/>
</dbReference>